<accession>A0A229NUZ7</accession>
<dbReference type="InterPro" id="IPR047952">
    <property type="entry name" value="Transpos_IS4"/>
</dbReference>
<reference evidence="8 12" key="1">
    <citation type="submission" date="2017-07" db="EMBL/GenBank/DDBJ databases">
        <title>Paenibacillus herberti R33 genome sequencing and assembly.</title>
        <authorList>
            <person name="Su W."/>
        </authorList>
    </citation>
    <scope>NUCLEOTIDE SEQUENCE [LARGE SCALE GENOMIC DNA]</scope>
    <source>
        <strain evidence="8 12">R33</strain>
    </source>
</reference>
<organism evidence="8 12">
    <name type="scientific">Paenibacillus herberti</name>
    <dbReference type="NCBI Taxonomy" id="1619309"/>
    <lineage>
        <taxon>Bacteria</taxon>
        <taxon>Bacillati</taxon>
        <taxon>Bacillota</taxon>
        <taxon>Bacilli</taxon>
        <taxon>Bacillales</taxon>
        <taxon>Paenibacillaceae</taxon>
        <taxon>Paenibacillus</taxon>
    </lineage>
</organism>
<dbReference type="EMBL" id="NMUQ01000002">
    <property type="protein sequence ID" value="OXM14459.1"/>
    <property type="molecule type" value="Genomic_DNA"/>
</dbReference>
<dbReference type="RefSeq" id="WP_089523815.1">
    <property type="nucleotide sequence ID" value="NZ_NMUQ01000001.1"/>
</dbReference>
<feature type="domain" description="Transposase IS4-like" evidence="5">
    <location>
        <begin position="119"/>
        <end position="330"/>
    </location>
</feature>
<dbReference type="AlphaFoldDB" id="A0A229NUZ7"/>
<dbReference type="OrthoDB" id="368860at2"/>
<gene>
    <name evidence="10" type="ORF">CGZ75_08750</name>
    <name evidence="11" type="ORF">CGZ75_10340</name>
    <name evidence="9" type="ORF">CGZ75_16075</name>
    <name evidence="7" type="ORF">CGZ75_19725</name>
    <name evidence="8" type="ORF">CGZ75_22020</name>
</gene>
<name>A0A229NUZ7_9BACL</name>
<sequence>MDKDTLFSSFGKWVAPIFSTTFLDQLAQNHADAYVKKLTVPAYLKLFLHAQLQQREGLRSIADDVLSKDFQQELGFESISFSQLCRKNNQVNPALLENLFEQLARKVLRSEGATAADRKTVQVIDSTTISLCLQRYKWAEFRQTKAGIKIHLRLAFMGKESVLPERATITTAKKNDRTQMDALIDEEGATYLFDRGYVDYKAFDDYTERGIHFVTRLKNNAVIEPLESFPIPMESRVTMDERVRIGSASKRAKREYRMIETADSEGNLLILVTNRFELTCDEISDMYRSRWAIETFFKWMKQHLRIKRFYGTSERAVQNQVWMALIAYCLLVLVKKKTQTPHSLLMLSRWLRVLLWKPAEQWLRRIHRPPSRKSAGRRRLNST</sequence>
<evidence type="ECO:0000256" key="1">
    <source>
        <dbReference type="ARBA" id="ARBA00010075"/>
    </source>
</evidence>
<dbReference type="GO" id="GO:0006313">
    <property type="term" value="P:DNA transposition"/>
    <property type="evidence" value="ECO:0007669"/>
    <property type="project" value="InterPro"/>
</dbReference>
<evidence type="ECO:0000313" key="9">
    <source>
        <dbReference type="EMBL" id="OXM14459.1"/>
    </source>
</evidence>
<comment type="caution">
    <text evidence="8">The sequence shown here is derived from an EMBL/GenBank/DDBJ whole genome shotgun (WGS) entry which is preliminary data.</text>
</comment>
<dbReference type="GO" id="GO:0004803">
    <property type="term" value="F:transposase activity"/>
    <property type="evidence" value="ECO:0007669"/>
    <property type="project" value="InterPro"/>
</dbReference>
<dbReference type="GO" id="GO:0003677">
    <property type="term" value="F:DNA binding"/>
    <property type="evidence" value="ECO:0007669"/>
    <property type="project" value="UniProtKB-KW"/>
</dbReference>
<dbReference type="Pfam" id="PF01609">
    <property type="entry name" value="DDE_Tnp_1"/>
    <property type="match status" value="1"/>
</dbReference>
<dbReference type="PANTHER" id="PTHR33258:SF1">
    <property type="entry name" value="TRANSPOSASE INSL FOR INSERTION SEQUENCE ELEMENT IS186A-RELATED"/>
    <property type="match status" value="1"/>
</dbReference>
<keyword evidence="12" id="KW-1185">Reference proteome</keyword>
<dbReference type="InterPro" id="IPR002559">
    <property type="entry name" value="Transposase_11"/>
</dbReference>
<evidence type="ECO:0000313" key="8">
    <source>
        <dbReference type="EMBL" id="OXM13698.1"/>
    </source>
</evidence>
<evidence type="ECO:0000256" key="2">
    <source>
        <dbReference type="ARBA" id="ARBA00022578"/>
    </source>
</evidence>
<dbReference type="InterPro" id="IPR012337">
    <property type="entry name" value="RNaseH-like_sf"/>
</dbReference>
<dbReference type="Proteomes" id="UP000215145">
    <property type="component" value="Unassembled WGS sequence"/>
</dbReference>
<protein>
    <submittedName>
        <fullName evidence="8">IS4 family transposase</fullName>
    </submittedName>
</protein>
<evidence type="ECO:0000313" key="10">
    <source>
        <dbReference type="EMBL" id="OXM16731.1"/>
    </source>
</evidence>
<evidence type="ECO:0000313" key="7">
    <source>
        <dbReference type="EMBL" id="OXM13302.1"/>
    </source>
</evidence>
<evidence type="ECO:0000256" key="3">
    <source>
        <dbReference type="ARBA" id="ARBA00023125"/>
    </source>
</evidence>
<dbReference type="SUPFAM" id="SSF53098">
    <property type="entry name" value="Ribonuclease H-like"/>
    <property type="match status" value="1"/>
</dbReference>
<dbReference type="PANTHER" id="PTHR33258">
    <property type="entry name" value="TRANSPOSASE INSL FOR INSERTION SEQUENCE ELEMENT IS186A-RELATED"/>
    <property type="match status" value="1"/>
</dbReference>
<evidence type="ECO:0000259" key="6">
    <source>
        <dbReference type="Pfam" id="PF14294"/>
    </source>
</evidence>
<dbReference type="EMBL" id="NMUQ01000003">
    <property type="protein sequence ID" value="OXM13302.1"/>
    <property type="molecule type" value="Genomic_DNA"/>
</dbReference>
<dbReference type="EMBL" id="NMUQ01000001">
    <property type="protein sequence ID" value="OXM17006.1"/>
    <property type="molecule type" value="Genomic_DNA"/>
</dbReference>
<evidence type="ECO:0000313" key="12">
    <source>
        <dbReference type="Proteomes" id="UP000215145"/>
    </source>
</evidence>
<evidence type="ECO:0000259" key="5">
    <source>
        <dbReference type="Pfam" id="PF01609"/>
    </source>
</evidence>
<dbReference type="Pfam" id="PF14294">
    <property type="entry name" value="DUF4372"/>
    <property type="match status" value="1"/>
</dbReference>
<dbReference type="InterPro" id="IPR025399">
    <property type="entry name" value="DUF4372"/>
</dbReference>
<evidence type="ECO:0000313" key="11">
    <source>
        <dbReference type="EMBL" id="OXM17006.1"/>
    </source>
</evidence>
<keyword evidence="3" id="KW-0238">DNA-binding</keyword>
<dbReference type="NCBIfam" id="NF033592">
    <property type="entry name" value="transpos_IS4_1"/>
    <property type="match status" value="1"/>
</dbReference>
<proteinExistence type="inferred from homology"/>
<dbReference type="EMBL" id="NMUQ01000003">
    <property type="protein sequence ID" value="OXM13698.1"/>
    <property type="molecule type" value="Genomic_DNA"/>
</dbReference>
<feature type="domain" description="DUF4372" evidence="6">
    <location>
        <begin position="8"/>
        <end position="67"/>
    </location>
</feature>
<dbReference type="EMBL" id="NMUQ01000001">
    <property type="protein sequence ID" value="OXM16731.1"/>
    <property type="molecule type" value="Genomic_DNA"/>
</dbReference>
<comment type="similarity">
    <text evidence="1">Belongs to the transposase 11 family.</text>
</comment>
<evidence type="ECO:0000256" key="4">
    <source>
        <dbReference type="ARBA" id="ARBA00023172"/>
    </source>
</evidence>
<keyword evidence="2" id="KW-0815">Transposition</keyword>
<keyword evidence="4" id="KW-0233">DNA recombination</keyword>